<feature type="transmembrane region" description="Helical" evidence="2">
    <location>
        <begin position="58"/>
        <end position="77"/>
    </location>
</feature>
<dbReference type="STRING" id="254877.A0A1V6SK93"/>
<proteinExistence type="predicted"/>
<dbReference type="InterPro" id="IPR003615">
    <property type="entry name" value="HNH_nuc"/>
</dbReference>
<protein>
    <recommendedName>
        <fullName evidence="3">HNH nuclease domain-containing protein</fullName>
    </recommendedName>
</protein>
<feature type="compositionally biased region" description="Basic and acidic residues" evidence="1">
    <location>
        <begin position="436"/>
        <end position="445"/>
    </location>
</feature>
<keyword evidence="2" id="KW-0472">Membrane</keyword>
<feature type="compositionally biased region" description="Polar residues" evidence="1">
    <location>
        <begin position="452"/>
        <end position="464"/>
    </location>
</feature>
<keyword evidence="5" id="KW-1185">Reference proteome</keyword>
<evidence type="ECO:0000313" key="5">
    <source>
        <dbReference type="Proteomes" id="UP000191342"/>
    </source>
</evidence>
<evidence type="ECO:0000313" key="4">
    <source>
        <dbReference type="EMBL" id="OQE14461.1"/>
    </source>
</evidence>
<evidence type="ECO:0000256" key="1">
    <source>
        <dbReference type="SAM" id="MobiDB-lite"/>
    </source>
</evidence>
<keyword evidence="2" id="KW-1133">Transmembrane helix</keyword>
<comment type="caution">
    <text evidence="4">The sequence shown here is derived from an EMBL/GenBank/DDBJ whole genome shotgun (WGS) entry which is preliminary data.</text>
</comment>
<dbReference type="PANTHER" id="PTHR35043">
    <property type="entry name" value="TRANSCRIPTION FACTOR DOMAIN-CONTAINING PROTEIN"/>
    <property type="match status" value="1"/>
</dbReference>
<accession>A0A1V6SK93</accession>
<feature type="compositionally biased region" description="Acidic residues" evidence="1">
    <location>
        <begin position="414"/>
        <end position="424"/>
    </location>
</feature>
<sequence>MNDTLTRELVPEPDGRGTWNILSTCILTIILCCWTSVSPNLPAKSDGAFRKWRYKFDLACIALLGSEFLLTLALSQWSSARRSVEVSDTLLFGSMSNLTEEDFREAGYKDWTTKHAFFADMGGFWNQPPEIYDLPSFPLDAKQLYVLVVEGYIEYPHLKKRSLADLPRANLFTLWFSDIEILRVFAKVLQKNDPTSNRRYRMLTSIDLNDMPGIDSRIRQPKRPDLGQTLSLVEAERQKRDYIVKKKCLERDNAKCILTRRDQPGLQCAHIISFNLKGFSAFGNTWQWLETYWGNDRVSKWKAEVLGGPNHRGLFNTEQVKNLITLGSQEHNYWDNCMFAFRPVRTYQQNTKMDIAFHILPLREGEKRTDLSPPSPTHIRVTPKDMAHPQAETYICFIMRWNMSRIASMRGAGDDENSDIDSDGDSVAVTSGSRSPIKEAHKFPEKLVPTSPRGSASKGTSSLTGKVLPKNVPFRLPMFSHDLESFP</sequence>
<feature type="transmembrane region" description="Helical" evidence="2">
    <location>
        <begin position="20"/>
        <end position="37"/>
    </location>
</feature>
<gene>
    <name evidence="4" type="ORF">PENFLA_c038G01263</name>
</gene>
<evidence type="ECO:0000259" key="3">
    <source>
        <dbReference type="Pfam" id="PF13391"/>
    </source>
</evidence>
<dbReference type="Pfam" id="PF13391">
    <property type="entry name" value="HNH_2"/>
    <property type="match status" value="1"/>
</dbReference>
<dbReference type="AlphaFoldDB" id="A0A1V6SK93"/>
<reference evidence="5" key="1">
    <citation type="journal article" date="2017" name="Nat. Microbiol.">
        <title>Global analysis of biosynthetic gene clusters reveals vast potential of secondary metabolite production in Penicillium species.</title>
        <authorList>
            <person name="Nielsen J.C."/>
            <person name="Grijseels S."/>
            <person name="Prigent S."/>
            <person name="Ji B."/>
            <person name="Dainat J."/>
            <person name="Nielsen K.F."/>
            <person name="Frisvad J.C."/>
            <person name="Workman M."/>
            <person name="Nielsen J."/>
        </authorList>
    </citation>
    <scope>NUCLEOTIDE SEQUENCE [LARGE SCALE GENOMIC DNA]</scope>
    <source>
        <strain evidence="5">IBT 14082</strain>
    </source>
</reference>
<dbReference type="OrthoDB" id="5416097at2759"/>
<keyword evidence="2" id="KW-0812">Transmembrane</keyword>
<dbReference type="PANTHER" id="PTHR35043:SF8">
    <property type="entry name" value="DUF4220 DOMAIN-CONTAINING PROTEIN"/>
    <property type="match status" value="1"/>
</dbReference>
<dbReference type="Proteomes" id="UP000191342">
    <property type="component" value="Unassembled WGS sequence"/>
</dbReference>
<dbReference type="EMBL" id="MLQL01000038">
    <property type="protein sequence ID" value="OQE14461.1"/>
    <property type="molecule type" value="Genomic_DNA"/>
</dbReference>
<name>A0A1V6SK93_9EURO</name>
<feature type="region of interest" description="Disordered" evidence="1">
    <location>
        <begin position="411"/>
        <end position="467"/>
    </location>
</feature>
<feature type="domain" description="HNH nuclease" evidence="3">
    <location>
        <begin position="256"/>
        <end position="341"/>
    </location>
</feature>
<evidence type="ECO:0000256" key="2">
    <source>
        <dbReference type="SAM" id="Phobius"/>
    </source>
</evidence>
<organism evidence="4 5">
    <name type="scientific">Penicillium flavigenum</name>
    <dbReference type="NCBI Taxonomy" id="254877"/>
    <lineage>
        <taxon>Eukaryota</taxon>
        <taxon>Fungi</taxon>
        <taxon>Dikarya</taxon>
        <taxon>Ascomycota</taxon>
        <taxon>Pezizomycotina</taxon>
        <taxon>Eurotiomycetes</taxon>
        <taxon>Eurotiomycetidae</taxon>
        <taxon>Eurotiales</taxon>
        <taxon>Aspergillaceae</taxon>
        <taxon>Penicillium</taxon>
    </lineage>
</organism>